<dbReference type="Gene3D" id="1.10.630.10">
    <property type="entry name" value="Cytochrome P450"/>
    <property type="match status" value="1"/>
</dbReference>
<evidence type="ECO:0000256" key="10">
    <source>
        <dbReference type="RuleBase" id="RU000461"/>
    </source>
</evidence>
<keyword evidence="4 9" id="KW-0349">Heme</keyword>
<evidence type="ECO:0000256" key="2">
    <source>
        <dbReference type="ARBA" id="ARBA00005179"/>
    </source>
</evidence>
<comment type="caution">
    <text evidence="11">The sequence shown here is derived from an EMBL/GenBank/DDBJ whole genome shotgun (WGS) entry which is preliminary data.</text>
</comment>
<keyword evidence="5 9" id="KW-0479">Metal-binding</keyword>
<keyword evidence="8 10" id="KW-0503">Monooxygenase</keyword>
<dbReference type="OrthoDB" id="2789670at2759"/>
<dbReference type="PROSITE" id="PS00086">
    <property type="entry name" value="CYTOCHROME_P450"/>
    <property type="match status" value="1"/>
</dbReference>
<dbReference type="CDD" id="cd11065">
    <property type="entry name" value="CYP64-like"/>
    <property type="match status" value="1"/>
</dbReference>
<keyword evidence="7 9" id="KW-0408">Iron</keyword>
<dbReference type="GO" id="GO:0005506">
    <property type="term" value="F:iron ion binding"/>
    <property type="evidence" value="ECO:0007669"/>
    <property type="project" value="InterPro"/>
</dbReference>
<evidence type="ECO:0000256" key="5">
    <source>
        <dbReference type="ARBA" id="ARBA00022723"/>
    </source>
</evidence>
<dbReference type="SUPFAM" id="SSF48264">
    <property type="entry name" value="Cytochrome P450"/>
    <property type="match status" value="1"/>
</dbReference>
<sequence>MHLNLPTPPLSLQFGGALLLVLGLYRLSRKPRHPPLPPSPPADALIGHLKLAPKSDFDVFFYKMGQIYGRIMHLNFMGSILIVVNDVQTAIDLLDKRSANYSCRGRIRVFECMGWTKNLGFLQYGKDFQLHRRMYQEFFNKNASEKYQAIQLREARTLTYNLATDPKNMENHFNLFSTAIILDIVHGHRAKSSTDPLVKLADEATAIARQVGGTESGILDMFPFLVRMPSWFPGTYYARFARAKAPTFRALCDYPVGLVREKMAQGTAKPSLVSSYLDALQNGNEFGFEFGEDDVKGVATSAYFAGAETARAQEELDRVLGEGRLPEFSDRASLQYLECILQETLRCNHPAPTGIPHRVLEDDIYDGMFIPKGSVLIPNIRGMTWDEKIYSDPKSFDPTRFLPKPEGRGEPLPAATWGFGRRICPGRHVGDASLWIAMATILSTLKISKAVDGEGKEITPEVEFFMTMASRPKPFPYQIQPRSEVAREMIRQVELDTD</sequence>
<dbReference type="PRINTS" id="PR00463">
    <property type="entry name" value="EP450I"/>
</dbReference>
<dbReference type="Proteomes" id="UP000717328">
    <property type="component" value="Unassembled WGS sequence"/>
</dbReference>
<gene>
    <name evidence="11" type="ORF">H0H81_011539</name>
</gene>
<protein>
    <recommendedName>
        <fullName evidence="13">Cytochrome P450</fullName>
    </recommendedName>
</protein>
<evidence type="ECO:0000313" key="11">
    <source>
        <dbReference type="EMBL" id="KAG5635364.1"/>
    </source>
</evidence>
<feature type="binding site" description="axial binding residue" evidence="9">
    <location>
        <position position="424"/>
    </location>
    <ligand>
        <name>heme</name>
        <dbReference type="ChEBI" id="CHEBI:30413"/>
    </ligand>
    <ligandPart>
        <name>Fe</name>
        <dbReference type="ChEBI" id="CHEBI:18248"/>
    </ligandPart>
</feature>
<dbReference type="InterPro" id="IPR001128">
    <property type="entry name" value="Cyt_P450"/>
</dbReference>
<keyword evidence="6 10" id="KW-0560">Oxidoreductase</keyword>
<keyword evidence="12" id="KW-1185">Reference proteome</keyword>
<comment type="pathway">
    <text evidence="2">Secondary metabolite biosynthesis.</text>
</comment>
<comment type="similarity">
    <text evidence="3 10">Belongs to the cytochrome P450 family.</text>
</comment>
<reference evidence="11" key="2">
    <citation type="submission" date="2021-10" db="EMBL/GenBank/DDBJ databases">
        <title>Phylogenomics reveals ancestral predisposition of the termite-cultivated fungus Termitomyces towards a domesticated lifestyle.</title>
        <authorList>
            <person name="Auxier B."/>
            <person name="Grum-Grzhimaylo A."/>
            <person name="Cardenas M.E."/>
            <person name="Lodge J.D."/>
            <person name="Laessoe T."/>
            <person name="Pedersen O."/>
            <person name="Smith M.E."/>
            <person name="Kuyper T.W."/>
            <person name="Franco-Molano E.A."/>
            <person name="Baroni T.J."/>
            <person name="Aanen D.K."/>
        </authorList>
    </citation>
    <scope>NUCLEOTIDE SEQUENCE</scope>
    <source>
        <strain evidence="11">D49</strain>
    </source>
</reference>
<evidence type="ECO:0000256" key="1">
    <source>
        <dbReference type="ARBA" id="ARBA00001971"/>
    </source>
</evidence>
<reference evidence="11" key="1">
    <citation type="submission" date="2021-02" db="EMBL/GenBank/DDBJ databases">
        <authorList>
            <person name="Nieuwenhuis M."/>
            <person name="Van De Peppel L.J.J."/>
        </authorList>
    </citation>
    <scope>NUCLEOTIDE SEQUENCE</scope>
    <source>
        <strain evidence="11">D49</strain>
    </source>
</reference>
<name>A0A9P7FNN2_9AGAR</name>
<dbReference type="Pfam" id="PF00067">
    <property type="entry name" value="p450"/>
    <property type="match status" value="1"/>
</dbReference>
<proteinExistence type="inferred from homology"/>
<dbReference type="GO" id="GO:0004497">
    <property type="term" value="F:monooxygenase activity"/>
    <property type="evidence" value="ECO:0007669"/>
    <property type="project" value="UniProtKB-KW"/>
</dbReference>
<dbReference type="EMBL" id="JABCKI010006111">
    <property type="protein sequence ID" value="KAG5635364.1"/>
    <property type="molecule type" value="Genomic_DNA"/>
</dbReference>
<dbReference type="AlphaFoldDB" id="A0A9P7FNN2"/>
<evidence type="ECO:0000256" key="9">
    <source>
        <dbReference type="PIRSR" id="PIRSR602401-1"/>
    </source>
</evidence>
<dbReference type="InterPro" id="IPR036396">
    <property type="entry name" value="Cyt_P450_sf"/>
</dbReference>
<dbReference type="InterPro" id="IPR002401">
    <property type="entry name" value="Cyt_P450_E_grp-I"/>
</dbReference>
<organism evidence="11 12">
    <name type="scientific">Sphagnurus paluster</name>
    <dbReference type="NCBI Taxonomy" id="117069"/>
    <lineage>
        <taxon>Eukaryota</taxon>
        <taxon>Fungi</taxon>
        <taxon>Dikarya</taxon>
        <taxon>Basidiomycota</taxon>
        <taxon>Agaricomycotina</taxon>
        <taxon>Agaricomycetes</taxon>
        <taxon>Agaricomycetidae</taxon>
        <taxon>Agaricales</taxon>
        <taxon>Tricholomatineae</taxon>
        <taxon>Lyophyllaceae</taxon>
        <taxon>Sphagnurus</taxon>
    </lineage>
</organism>
<accession>A0A9P7FNN2</accession>
<dbReference type="PANTHER" id="PTHR46300">
    <property type="entry name" value="P450, PUTATIVE (EUROFUNG)-RELATED-RELATED"/>
    <property type="match status" value="1"/>
</dbReference>
<evidence type="ECO:0008006" key="13">
    <source>
        <dbReference type="Google" id="ProtNLM"/>
    </source>
</evidence>
<dbReference type="GO" id="GO:0016705">
    <property type="term" value="F:oxidoreductase activity, acting on paired donors, with incorporation or reduction of molecular oxygen"/>
    <property type="evidence" value="ECO:0007669"/>
    <property type="project" value="InterPro"/>
</dbReference>
<dbReference type="InterPro" id="IPR050364">
    <property type="entry name" value="Cytochrome_P450_fung"/>
</dbReference>
<dbReference type="PANTHER" id="PTHR46300:SF5">
    <property type="entry name" value="CYTOCHROME P450"/>
    <property type="match status" value="1"/>
</dbReference>
<comment type="cofactor">
    <cofactor evidence="1 9">
        <name>heme</name>
        <dbReference type="ChEBI" id="CHEBI:30413"/>
    </cofactor>
</comment>
<evidence type="ECO:0000256" key="8">
    <source>
        <dbReference type="ARBA" id="ARBA00023033"/>
    </source>
</evidence>
<dbReference type="InterPro" id="IPR017972">
    <property type="entry name" value="Cyt_P450_CS"/>
</dbReference>
<evidence type="ECO:0000256" key="6">
    <source>
        <dbReference type="ARBA" id="ARBA00023002"/>
    </source>
</evidence>
<evidence type="ECO:0000256" key="7">
    <source>
        <dbReference type="ARBA" id="ARBA00023004"/>
    </source>
</evidence>
<evidence type="ECO:0000256" key="3">
    <source>
        <dbReference type="ARBA" id="ARBA00010617"/>
    </source>
</evidence>
<dbReference type="GO" id="GO:0020037">
    <property type="term" value="F:heme binding"/>
    <property type="evidence" value="ECO:0007669"/>
    <property type="project" value="InterPro"/>
</dbReference>
<evidence type="ECO:0000256" key="4">
    <source>
        <dbReference type="ARBA" id="ARBA00022617"/>
    </source>
</evidence>
<evidence type="ECO:0000313" key="12">
    <source>
        <dbReference type="Proteomes" id="UP000717328"/>
    </source>
</evidence>